<name>A0ABW0FYT2_9PROT</name>
<gene>
    <name evidence="1" type="ORF">ACFPMG_02075</name>
</gene>
<dbReference type="EMBL" id="JBHSLC010000004">
    <property type="protein sequence ID" value="MFC5353786.1"/>
    <property type="molecule type" value="Genomic_DNA"/>
</dbReference>
<sequence>MEMVESGTQADAIVAALVARGITETAADPSYNLVWVKVNGVVAGIISGYDGCEADTFAIIDRFGDNYGGDDYGYTLDEAMVAVAAYIQDGKTYDTRASTNVLVDDGKTEDLNWNTVDLSDGIDGVLEAEAGELRDDAFRGDLDTMDWEDAELYVRIFPEGYNVELARVPVFTDAEGPESYEAKRKDGLEADLEAEVVLSPTAIRTDAGLGDDEDIEAFVDAIEKAIGTWSNGENCLGLNIFSCQVGTADEDDDGEVQVSVSCDREIFQDDAAKLQDELEEFVRDTIAGVIADRDWENESE</sequence>
<protein>
    <submittedName>
        <fullName evidence="1">Uncharacterized protein</fullName>
    </submittedName>
</protein>
<organism evidence="1 2">
    <name type="scientific">Azospirillum himalayense</name>
    <dbReference type="NCBI Taxonomy" id="654847"/>
    <lineage>
        <taxon>Bacteria</taxon>
        <taxon>Pseudomonadati</taxon>
        <taxon>Pseudomonadota</taxon>
        <taxon>Alphaproteobacteria</taxon>
        <taxon>Rhodospirillales</taxon>
        <taxon>Azospirillaceae</taxon>
        <taxon>Azospirillum</taxon>
    </lineage>
</organism>
<dbReference type="RefSeq" id="WP_376993590.1">
    <property type="nucleotide sequence ID" value="NZ_JBHSLC010000004.1"/>
</dbReference>
<comment type="caution">
    <text evidence="1">The sequence shown here is derived from an EMBL/GenBank/DDBJ whole genome shotgun (WGS) entry which is preliminary data.</text>
</comment>
<proteinExistence type="predicted"/>
<accession>A0ABW0FYT2</accession>
<evidence type="ECO:0000313" key="1">
    <source>
        <dbReference type="EMBL" id="MFC5353786.1"/>
    </source>
</evidence>
<reference evidence="2" key="1">
    <citation type="journal article" date="2019" name="Int. J. Syst. Evol. Microbiol.">
        <title>The Global Catalogue of Microorganisms (GCM) 10K type strain sequencing project: providing services to taxonomists for standard genome sequencing and annotation.</title>
        <authorList>
            <consortium name="The Broad Institute Genomics Platform"/>
            <consortium name="The Broad Institute Genome Sequencing Center for Infectious Disease"/>
            <person name="Wu L."/>
            <person name="Ma J."/>
        </authorList>
    </citation>
    <scope>NUCLEOTIDE SEQUENCE [LARGE SCALE GENOMIC DNA]</scope>
    <source>
        <strain evidence="2">CCUG 58760</strain>
    </source>
</reference>
<dbReference type="Proteomes" id="UP001596166">
    <property type="component" value="Unassembled WGS sequence"/>
</dbReference>
<keyword evidence="2" id="KW-1185">Reference proteome</keyword>
<evidence type="ECO:0000313" key="2">
    <source>
        <dbReference type="Proteomes" id="UP001596166"/>
    </source>
</evidence>